<accession>A0ABR3D3X3</accession>
<dbReference type="Proteomes" id="UP001451303">
    <property type="component" value="Unassembled WGS sequence"/>
</dbReference>
<dbReference type="EMBL" id="JAVLET010000009">
    <property type="protein sequence ID" value="KAL0467407.1"/>
    <property type="molecule type" value="Genomic_DNA"/>
</dbReference>
<evidence type="ECO:0000256" key="2">
    <source>
        <dbReference type="SAM" id="Phobius"/>
    </source>
</evidence>
<feature type="compositionally biased region" description="Polar residues" evidence="1">
    <location>
        <begin position="1"/>
        <end position="22"/>
    </location>
</feature>
<keyword evidence="2" id="KW-1133">Transmembrane helix</keyword>
<feature type="transmembrane region" description="Helical" evidence="2">
    <location>
        <begin position="46"/>
        <end position="66"/>
    </location>
</feature>
<evidence type="ECO:0000313" key="4">
    <source>
        <dbReference type="Proteomes" id="UP001451303"/>
    </source>
</evidence>
<gene>
    <name evidence="3" type="ORF">QR685DRAFT_532462</name>
</gene>
<feature type="region of interest" description="Disordered" evidence="1">
    <location>
        <begin position="1"/>
        <end position="25"/>
    </location>
</feature>
<name>A0ABR3D3X3_NEUIN</name>
<comment type="caution">
    <text evidence="3">The sequence shown here is derived from an EMBL/GenBank/DDBJ whole genome shotgun (WGS) entry which is preliminary data.</text>
</comment>
<keyword evidence="2" id="KW-0472">Membrane</keyword>
<reference evidence="3 4" key="1">
    <citation type="submission" date="2023-09" db="EMBL/GenBank/DDBJ databases">
        <title>Multi-omics analysis of a traditional fermented food reveals byproduct-associated fungal strains for waste-to-food upcycling.</title>
        <authorList>
            <consortium name="Lawrence Berkeley National Laboratory"/>
            <person name="Rekdal V.M."/>
            <person name="Villalobos-Escobedo J.M."/>
            <person name="Rodriguez-Valeron N."/>
            <person name="Garcia M.O."/>
            <person name="Vasquez D.P."/>
            <person name="Damayanti I."/>
            <person name="Sorensen P.M."/>
            <person name="Baidoo E.E."/>
            <person name="De Carvalho A.C."/>
            <person name="Riley R."/>
            <person name="Lipzen A."/>
            <person name="He G."/>
            <person name="Yan M."/>
            <person name="Haridas S."/>
            <person name="Daum C."/>
            <person name="Yoshinaga Y."/>
            <person name="Ng V."/>
            <person name="Grigoriev I.V."/>
            <person name="Munk R."/>
            <person name="Nuraida L."/>
            <person name="Wijaya C.H."/>
            <person name="Morales P.-C."/>
            <person name="Keasling J.D."/>
        </authorList>
    </citation>
    <scope>NUCLEOTIDE SEQUENCE [LARGE SCALE GENOMIC DNA]</scope>
    <source>
        <strain evidence="3 4">FGSC 2613</strain>
    </source>
</reference>
<proteinExistence type="predicted"/>
<organism evidence="3 4">
    <name type="scientific">Neurospora intermedia</name>
    <dbReference type="NCBI Taxonomy" id="5142"/>
    <lineage>
        <taxon>Eukaryota</taxon>
        <taxon>Fungi</taxon>
        <taxon>Dikarya</taxon>
        <taxon>Ascomycota</taxon>
        <taxon>Pezizomycotina</taxon>
        <taxon>Sordariomycetes</taxon>
        <taxon>Sordariomycetidae</taxon>
        <taxon>Sordariales</taxon>
        <taxon>Sordariaceae</taxon>
        <taxon>Neurospora</taxon>
    </lineage>
</organism>
<keyword evidence="4" id="KW-1185">Reference proteome</keyword>
<evidence type="ECO:0000256" key="1">
    <source>
        <dbReference type="SAM" id="MobiDB-lite"/>
    </source>
</evidence>
<keyword evidence="2" id="KW-0812">Transmembrane</keyword>
<evidence type="ECO:0000313" key="3">
    <source>
        <dbReference type="EMBL" id="KAL0467407.1"/>
    </source>
</evidence>
<protein>
    <submittedName>
        <fullName evidence="3">Uncharacterized protein</fullName>
    </submittedName>
</protein>
<sequence>MTMQSKTAPPSDSPHNLDGQIQSDDEKKTLNVRGHSVARKGQNNRILLIAVAFLSLGWLTTLVFWYKTAPKPQDFLVSTLHQQYCQDIIHFHYSVDLDELLILKPEEEFKWRVLLQYCFKELGQMNP</sequence>